<feature type="transmembrane region" description="Helical" evidence="1">
    <location>
        <begin position="17"/>
        <end position="36"/>
    </location>
</feature>
<evidence type="ECO:0000313" key="3">
    <source>
        <dbReference type="Proteomes" id="UP000799429"/>
    </source>
</evidence>
<dbReference type="Proteomes" id="UP000799429">
    <property type="component" value="Unassembled WGS sequence"/>
</dbReference>
<keyword evidence="1" id="KW-0472">Membrane</keyword>
<dbReference type="AlphaFoldDB" id="A0A9P4S937"/>
<keyword evidence="1" id="KW-1133">Transmembrane helix</keyword>
<proteinExistence type="predicted"/>
<gene>
    <name evidence="2" type="ORF">M501DRAFT_995906</name>
</gene>
<evidence type="ECO:0000256" key="1">
    <source>
        <dbReference type="SAM" id="Phobius"/>
    </source>
</evidence>
<organism evidence="2 3">
    <name type="scientific">Patellaria atrata CBS 101060</name>
    <dbReference type="NCBI Taxonomy" id="1346257"/>
    <lineage>
        <taxon>Eukaryota</taxon>
        <taxon>Fungi</taxon>
        <taxon>Dikarya</taxon>
        <taxon>Ascomycota</taxon>
        <taxon>Pezizomycotina</taxon>
        <taxon>Dothideomycetes</taxon>
        <taxon>Dothideomycetes incertae sedis</taxon>
        <taxon>Patellariales</taxon>
        <taxon>Patellariaceae</taxon>
        <taxon>Patellaria</taxon>
    </lineage>
</organism>
<comment type="caution">
    <text evidence="2">The sequence shown here is derived from an EMBL/GenBank/DDBJ whole genome shotgun (WGS) entry which is preliminary data.</text>
</comment>
<reference evidence="2" key="1">
    <citation type="journal article" date="2020" name="Stud. Mycol.">
        <title>101 Dothideomycetes genomes: a test case for predicting lifestyles and emergence of pathogens.</title>
        <authorList>
            <person name="Haridas S."/>
            <person name="Albert R."/>
            <person name="Binder M."/>
            <person name="Bloem J."/>
            <person name="Labutti K."/>
            <person name="Salamov A."/>
            <person name="Andreopoulos B."/>
            <person name="Baker S."/>
            <person name="Barry K."/>
            <person name="Bills G."/>
            <person name="Bluhm B."/>
            <person name="Cannon C."/>
            <person name="Castanera R."/>
            <person name="Culley D."/>
            <person name="Daum C."/>
            <person name="Ezra D."/>
            <person name="Gonzalez J."/>
            <person name="Henrissat B."/>
            <person name="Kuo A."/>
            <person name="Liang C."/>
            <person name="Lipzen A."/>
            <person name="Lutzoni F."/>
            <person name="Magnuson J."/>
            <person name="Mondo S."/>
            <person name="Nolan M."/>
            <person name="Ohm R."/>
            <person name="Pangilinan J."/>
            <person name="Park H.-J."/>
            <person name="Ramirez L."/>
            <person name="Alfaro M."/>
            <person name="Sun H."/>
            <person name="Tritt A."/>
            <person name="Yoshinaga Y."/>
            <person name="Zwiers L.-H."/>
            <person name="Turgeon B."/>
            <person name="Goodwin S."/>
            <person name="Spatafora J."/>
            <person name="Crous P."/>
            <person name="Grigoriev I."/>
        </authorList>
    </citation>
    <scope>NUCLEOTIDE SEQUENCE</scope>
    <source>
        <strain evidence="2">CBS 101060</strain>
    </source>
</reference>
<name>A0A9P4S937_9PEZI</name>
<protein>
    <submittedName>
        <fullName evidence="2">Uncharacterized protein</fullName>
    </submittedName>
</protein>
<keyword evidence="3" id="KW-1185">Reference proteome</keyword>
<keyword evidence="1" id="KW-0812">Transmembrane</keyword>
<sequence length="70" mass="7517">MDPAVPPGPDDSVAPRLLGVVTPLWGLSIIAFVARITTRSYPVQRLGWDDFFIVLAAVGHPCGNIGIEIF</sequence>
<accession>A0A9P4S937</accession>
<evidence type="ECO:0000313" key="2">
    <source>
        <dbReference type="EMBL" id="KAF2837318.1"/>
    </source>
</evidence>
<dbReference type="OrthoDB" id="61113at2759"/>
<dbReference type="EMBL" id="MU006100">
    <property type="protein sequence ID" value="KAF2837318.1"/>
    <property type="molecule type" value="Genomic_DNA"/>
</dbReference>